<evidence type="ECO:0000313" key="1">
    <source>
        <dbReference type="EMBL" id="CAF1140288.1"/>
    </source>
</evidence>
<dbReference type="OrthoDB" id="3633556at2759"/>
<dbReference type="Proteomes" id="UP000663879">
    <property type="component" value="Unassembled WGS sequence"/>
</dbReference>
<proteinExistence type="predicted"/>
<evidence type="ECO:0000313" key="2">
    <source>
        <dbReference type="Proteomes" id="UP000663879"/>
    </source>
</evidence>
<organism evidence="1 2">
    <name type="scientific">Brachionus calyciflorus</name>
    <dbReference type="NCBI Taxonomy" id="104777"/>
    <lineage>
        <taxon>Eukaryota</taxon>
        <taxon>Metazoa</taxon>
        <taxon>Spiralia</taxon>
        <taxon>Gnathifera</taxon>
        <taxon>Rotifera</taxon>
        <taxon>Eurotatoria</taxon>
        <taxon>Monogononta</taxon>
        <taxon>Pseudotrocha</taxon>
        <taxon>Ploima</taxon>
        <taxon>Brachionidae</taxon>
        <taxon>Brachionus</taxon>
    </lineage>
</organism>
<dbReference type="AlphaFoldDB" id="A0A814S1T5"/>
<protein>
    <submittedName>
        <fullName evidence="1">Uncharacterized protein</fullName>
    </submittedName>
</protein>
<accession>A0A814S1T5</accession>
<gene>
    <name evidence="1" type="ORF">OXX778_LOCUS22871</name>
</gene>
<reference evidence="1" key="1">
    <citation type="submission" date="2021-02" db="EMBL/GenBank/DDBJ databases">
        <authorList>
            <person name="Nowell W R."/>
        </authorList>
    </citation>
    <scope>NUCLEOTIDE SEQUENCE</scope>
    <source>
        <strain evidence="1">Ploen Becks lab</strain>
    </source>
</reference>
<dbReference type="EMBL" id="CAJNOC010010472">
    <property type="protein sequence ID" value="CAF1140288.1"/>
    <property type="molecule type" value="Genomic_DNA"/>
</dbReference>
<feature type="non-terminal residue" evidence="1">
    <location>
        <position position="1"/>
    </location>
</feature>
<comment type="caution">
    <text evidence="1">The sequence shown here is derived from an EMBL/GenBank/DDBJ whole genome shotgun (WGS) entry which is preliminary data.</text>
</comment>
<feature type="non-terminal residue" evidence="1">
    <location>
        <position position="53"/>
    </location>
</feature>
<keyword evidence="2" id="KW-1185">Reference proteome</keyword>
<name>A0A814S1T5_9BILA</name>
<sequence>VENKQLLDKVINYKDQLGLKKIIQYSGTIENNHGGFVMAWKEFMEFGSNVHDS</sequence>